<dbReference type="AlphaFoldDB" id="A0AAD5MFD6"/>
<keyword evidence="2" id="KW-0732">Signal</keyword>
<dbReference type="Proteomes" id="UP001209570">
    <property type="component" value="Unassembled WGS sequence"/>
</dbReference>
<feature type="compositionally biased region" description="Polar residues" evidence="1">
    <location>
        <begin position="59"/>
        <end position="69"/>
    </location>
</feature>
<feature type="chain" id="PRO_5041984132" description="Carbohydrate-binding protein" evidence="2">
    <location>
        <begin position="27"/>
        <end position="178"/>
    </location>
</feature>
<proteinExistence type="predicted"/>
<dbReference type="EMBL" id="JAKCXM010000040">
    <property type="protein sequence ID" value="KAJ0405752.1"/>
    <property type="molecule type" value="Genomic_DNA"/>
</dbReference>
<feature type="region of interest" description="Disordered" evidence="1">
    <location>
        <begin position="27"/>
        <end position="97"/>
    </location>
</feature>
<comment type="caution">
    <text evidence="3">The sequence shown here is derived from an EMBL/GenBank/DDBJ whole genome shotgun (WGS) entry which is preliminary data.</text>
</comment>
<evidence type="ECO:0000313" key="4">
    <source>
        <dbReference type="Proteomes" id="UP001209570"/>
    </source>
</evidence>
<evidence type="ECO:0000256" key="2">
    <source>
        <dbReference type="SAM" id="SignalP"/>
    </source>
</evidence>
<feature type="compositionally biased region" description="Low complexity" evidence="1">
    <location>
        <begin position="39"/>
        <end position="53"/>
    </location>
</feature>
<reference evidence="3" key="1">
    <citation type="submission" date="2021-12" db="EMBL/GenBank/DDBJ databases">
        <title>Prjna785345.</title>
        <authorList>
            <person name="Rujirawat T."/>
            <person name="Krajaejun T."/>
        </authorList>
    </citation>
    <scope>NUCLEOTIDE SEQUENCE</scope>
    <source>
        <strain evidence="3">Pi057C3</strain>
    </source>
</reference>
<sequence>MKVRQTWIALSLLLAVIASAPTAVVSQDVGPASGSEFSTNPNGRNPRTNGNPPDVGPASGSSTSTNPNGRPSRPETNGGGGQDPGPASGGSSSSTNPNGRAGVSIAISSLIPGYFVALVGTCDLCAVTIVDPSTVTNFGSLDALVAYDAVGNGNGSAISDQDPNDSLSYSDEDPGLVD</sequence>
<feature type="compositionally biased region" description="Polar residues" evidence="1">
    <location>
        <begin position="155"/>
        <end position="169"/>
    </location>
</feature>
<evidence type="ECO:0000256" key="1">
    <source>
        <dbReference type="SAM" id="MobiDB-lite"/>
    </source>
</evidence>
<keyword evidence="4" id="KW-1185">Reference proteome</keyword>
<feature type="compositionally biased region" description="Low complexity" evidence="1">
    <location>
        <begin position="84"/>
        <end position="97"/>
    </location>
</feature>
<feature type="region of interest" description="Disordered" evidence="1">
    <location>
        <begin position="155"/>
        <end position="178"/>
    </location>
</feature>
<evidence type="ECO:0008006" key="5">
    <source>
        <dbReference type="Google" id="ProtNLM"/>
    </source>
</evidence>
<accession>A0AAD5MFD6</accession>
<evidence type="ECO:0000313" key="3">
    <source>
        <dbReference type="EMBL" id="KAJ0405752.1"/>
    </source>
</evidence>
<feature type="signal peptide" evidence="2">
    <location>
        <begin position="1"/>
        <end position="26"/>
    </location>
</feature>
<protein>
    <recommendedName>
        <fullName evidence="5">Carbohydrate-binding protein</fullName>
    </recommendedName>
</protein>
<organism evidence="3 4">
    <name type="scientific">Pythium insidiosum</name>
    <name type="common">Pythiosis disease agent</name>
    <dbReference type="NCBI Taxonomy" id="114742"/>
    <lineage>
        <taxon>Eukaryota</taxon>
        <taxon>Sar</taxon>
        <taxon>Stramenopiles</taxon>
        <taxon>Oomycota</taxon>
        <taxon>Peronosporomycetes</taxon>
        <taxon>Pythiales</taxon>
        <taxon>Pythiaceae</taxon>
        <taxon>Pythium</taxon>
    </lineage>
</organism>
<gene>
    <name evidence="3" type="ORF">P43SY_003602</name>
</gene>
<name>A0AAD5MFD6_PYTIN</name>